<evidence type="ECO:0000259" key="3">
    <source>
        <dbReference type="Pfam" id="PF09851"/>
    </source>
</evidence>
<dbReference type="RefSeq" id="WP_254694953.1">
    <property type="nucleotide sequence ID" value="NZ_CP022541.1"/>
</dbReference>
<dbReference type="InterPro" id="IPR018649">
    <property type="entry name" value="SHOCT"/>
</dbReference>
<feature type="domain" description="SHOCT" evidence="3">
    <location>
        <begin position="74"/>
        <end position="100"/>
    </location>
</feature>
<protein>
    <submittedName>
        <fullName evidence="4">Membrane protein</fullName>
    </submittedName>
</protein>
<reference evidence="4 5" key="1">
    <citation type="submission" date="2017-07" db="EMBL/GenBank/DDBJ databases">
        <title>Genome Sequence of Antarctobacter heliothermus Strain SMS3 Isolated from a culture of the Diatom Skeletonema marinoi.</title>
        <authorList>
            <person name="Topel M."/>
            <person name="Pinder M.I.M."/>
            <person name="Johansson O.N."/>
            <person name="Kourtchenko O."/>
            <person name="Godhe A."/>
            <person name="Clarke A.K."/>
        </authorList>
    </citation>
    <scope>NUCLEOTIDE SEQUENCE [LARGE SCALE GENOMIC DNA]</scope>
    <source>
        <strain evidence="4 5">SMS3</strain>
        <plasmid evidence="5">Plasmid psms3-1</plasmid>
    </source>
</reference>
<evidence type="ECO:0000313" key="5">
    <source>
        <dbReference type="Proteomes" id="UP000203589"/>
    </source>
</evidence>
<keyword evidence="1" id="KW-0812">Transmembrane</keyword>
<proteinExistence type="predicted"/>
<dbReference type="AlphaFoldDB" id="A0A222EBH2"/>
<feature type="transmembrane region" description="Helical" evidence="1">
    <location>
        <begin position="36"/>
        <end position="59"/>
    </location>
</feature>
<name>A0A222EBH2_9RHOB</name>
<keyword evidence="5" id="KW-1185">Reference proteome</keyword>
<keyword evidence="2" id="KW-0732">Signal</keyword>
<sequence>MRQILIALGVAMAAAGHAVADAGDGMMNGTDMGGYGFGFGGFGMLLFWGLVIAAVALAVMRLSGRGDTGTAVPDALEELRLRYARGEIDKEEFQQRKAALDK</sequence>
<evidence type="ECO:0000313" key="4">
    <source>
        <dbReference type="EMBL" id="ASP23418.1"/>
    </source>
</evidence>
<organism evidence="4 5">
    <name type="scientific">Antarctobacter heliothermus</name>
    <dbReference type="NCBI Taxonomy" id="74033"/>
    <lineage>
        <taxon>Bacteria</taxon>
        <taxon>Pseudomonadati</taxon>
        <taxon>Pseudomonadota</taxon>
        <taxon>Alphaproteobacteria</taxon>
        <taxon>Rhodobacterales</taxon>
        <taxon>Roseobacteraceae</taxon>
        <taxon>Antarctobacter</taxon>
    </lineage>
</organism>
<accession>A0A222EBH2</accession>
<gene>
    <name evidence="4" type="ORF">ANTHELSMS3_05035</name>
</gene>
<dbReference type="Pfam" id="PF09851">
    <property type="entry name" value="SHOCT"/>
    <property type="match status" value="1"/>
</dbReference>
<evidence type="ECO:0000256" key="2">
    <source>
        <dbReference type="SAM" id="SignalP"/>
    </source>
</evidence>
<feature type="signal peptide" evidence="2">
    <location>
        <begin position="1"/>
        <end position="22"/>
    </location>
</feature>
<feature type="chain" id="PRO_5012601004" evidence="2">
    <location>
        <begin position="23"/>
        <end position="102"/>
    </location>
</feature>
<keyword evidence="4" id="KW-0614">Plasmid</keyword>
<dbReference type="KEGG" id="aht:ANTHELSMS3_05035"/>
<dbReference type="Proteomes" id="UP000203589">
    <property type="component" value="Plasmid pSMS3-1"/>
</dbReference>
<keyword evidence="1" id="KW-1133">Transmembrane helix</keyword>
<keyword evidence="1" id="KW-0472">Membrane</keyword>
<evidence type="ECO:0000256" key="1">
    <source>
        <dbReference type="SAM" id="Phobius"/>
    </source>
</evidence>
<geneLocation type="plasmid" evidence="5">
    <name>psms3-1</name>
</geneLocation>
<dbReference type="EMBL" id="CP022541">
    <property type="protein sequence ID" value="ASP23418.1"/>
    <property type="molecule type" value="Genomic_DNA"/>
</dbReference>